<evidence type="ECO:0000256" key="4">
    <source>
        <dbReference type="ARBA" id="ARBA00022989"/>
    </source>
</evidence>
<name>A0A553UXD6_9DEIO</name>
<feature type="transmembrane region" description="Helical" evidence="6">
    <location>
        <begin position="206"/>
        <end position="227"/>
    </location>
</feature>
<gene>
    <name evidence="8" type="ORF">FNU79_10635</name>
</gene>
<dbReference type="Pfam" id="PF05425">
    <property type="entry name" value="CopD"/>
    <property type="match status" value="1"/>
</dbReference>
<keyword evidence="2" id="KW-1003">Cell membrane</keyword>
<feature type="transmembrane region" description="Helical" evidence="6">
    <location>
        <begin position="165"/>
        <end position="186"/>
    </location>
</feature>
<keyword evidence="4 6" id="KW-1133">Transmembrane helix</keyword>
<evidence type="ECO:0000256" key="6">
    <source>
        <dbReference type="SAM" id="Phobius"/>
    </source>
</evidence>
<organism evidence="8 9">
    <name type="scientific">Deinococcus detaillensis</name>
    <dbReference type="NCBI Taxonomy" id="2592048"/>
    <lineage>
        <taxon>Bacteria</taxon>
        <taxon>Thermotogati</taxon>
        <taxon>Deinococcota</taxon>
        <taxon>Deinococci</taxon>
        <taxon>Deinococcales</taxon>
        <taxon>Deinococcaceae</taxon>
        <taxon>Deinococcus</taxon>
    </lineage>
</organism>
<feature type="transmembrane region" description="Helical" evidence="6">
    <location>
        <begin position="34"/>
        <end position="59"/>
    </location>
</feature>
<dbReference type="InterPro" id="IPR008457">
    <property type="entry name" value="Cu-R_CopD_dom"/>
</dbReference>
<dbReference type="InterPro" id="IPR032694">
    <property type="entry name" value="CopC/D"/>
</dbReference>
<reference evidence="8 9" key="1">
    <citation type="submission" date="2019-07" db="EMBL/GenBank/DDBJ databases">
        <title>Deinococcus detaillus sp. nov., isolated from humus soil in Antarctica.</title>
        <authorList>
            <person name="Zhang K."/>
        </authorList>
    </citation>
    <scope>NUCLEOTIDE SEQUENCE [LARGE SCALE GENOMIC DNA]</scope>
    <source>
        <strain evidence="8 9">H1</strain>
    </source>
</reference>
<feature type="transmembrane region" description="Helical" evidence="6">
    <location>
        <begin position="239"/>
        <end position="259"/>
    </location>
</feature>
<dbReference type="GO" id="GO:0005886">
    <property type="term" value="C:plasma membrane"/>
    <property type="evidence" value="ECO:0007669"/>
    <property type="project" value="UniProtKB-SubCell"/>
</dbReference>
<evidence type="ECO:0000313" key="8">
    <source>
        <dbReference type="EMBL" id="TSA84681.1"/>
    </source>
</evidence>
<feature type="transmembrane region" description="Helical" evidence="6">
    <location>
        <begin position="9"/>
        <end position="28"/>
    </location>
</feature>
<evidence type="ECO:0000256" key="5">
    <source>
        <dbReference type="ARBA" id="ARBA00023136"/>
    </source>
</evidence>
<comment type="caution">
    <text evidence="8">The sequence shown here is derived from an EMBL/GenBank/DDBJ whole genome shotgun (WGS) entry which is preliminary data.</text>
</comment>
<keyword evidence="5 6" id="KW-0472">Membrane</keyword>
<evidence type="ECO:0000259" key="7">
    <source>
        <dbReference type="Pfam" id="PF05425"/>
    </source>
</evidence>
<evidence type="ECO:0000256" key="3">
    <source>
        <dbReference type="ARBA" id="ARBA00022692"/>
    </source>
</evidence>
<dbReference type="PANTHER" id="PTHR34820:SF4">
    <property type="entry name" value="INNER MEMBRANE PROTEIN YEBZ"/>
    <property type="match status" value="1"/>
</dbReference>
<dbReference type="Proteomes" id="UP000316092">
    <property type="component" value="Unassembled WGS sequence"/>
</dbReference>
<dbReference type="AlphaFoldDB" id="A0A553UXD6"/>
<dbReference type="RefSeq" id="WP_143720829.1">
    <property type="nucleotide sequence ID" value="NZ_VKDB01000010.1"/>
</dbReference>
<dbReference type="PANTHER" id="PTHR34820">
    <property type="entry name" value="INNER MEMBRANE PROTEIN YEBZ"/>
    <property type="match status" value="1"/>
</dbReference>
<dbReference type="EMBL" id="VKDB01000010">
    <property type="protein sequence ID" value="TSA84681.1"/>
    <property type="molecule type" value="Genomic_DNA"/>
</dbReference>
<keyword evidence="3 6" id="KW-0812">Transmembrane</keyword>
<comment type="subcellular location">
    <subcellularLocation>
        <location evidence="1">Cell membrane</location>
        <topology evidence="1">Multi-pass membrane protein</topology>
    </subcellularLocation>
</comment>
<feature type="domain" description="Copper resistance protein D" evidence="7">
    <location>
        <begin position="160"/>
        <end position="256"/>
    </location>
</feature>
<sequence length="362" mass="38066">MSWLEVAKLLTYSGLAVLLGGVVVRRWRLSDAPLWWLGLGTALIVLGAGLEVGSTLVDLGFTAMSDVADFLTSTRTGKSALVRIIGAAVLLAAALQNWRWLEWAGGLIVLYATSNAGHAGERGGVWLLLDMLHAAAASIWVGGVLAFALGALRGRLLSPAVTRRFTPLALSCLAVLSVSGVITVLGHIPLASLWPALWGSTWGVTLLMKLGLIELALLSAVLVRLTVAARLSIRAPKWLPLSLEGALLLGVLGLSGALATSPPPSTALIQRQAVPISVKLGQQTLSGQLVLSGAGDAALTLTPALPKLSAALQMLDHPMPDQLLTLEAKGNQLSGQTRLWMSGNWALKLERGSEKARVEFNY</sequence>
<keyword evidence="9" id="KW-1185">Reference proteome</keyword>
<dbReference type="OrthoDB" id="61890at2"/>
<evidence type="ECO:0000313" key="9">
    <source>
        <dbReference type="Proteomes" id="UP000316092"/>
    </source>
</evidence>
<evidence type="ECO:0000256" key="1">
    <source>
        <dbReference type="ARBA" id="ARBA00004651"/>
    </source>
</evidence>
<dbReference type="GO" id="GO:0006825">
    <property type="term" value="P:copper ion transport"/>
    <property type="evidence" value="ECO:0007669"/>
    <property type="project" value="InterPro"/>
</dbReference>
<evidence type="ECO:0000256" key="2">
    <source>
        <dbReference type="ARBA" id="ARBA00022475"/>
    </source>
</evidence>
<protein>
    <recommendedName>
        <fullName evidence="7">Copper resistance protein D domain-containing protein</fullName>
    </recommendedName>
</protein>
<feature type="transmembrane region" description="Helical" evidence="6">
    <location>
        <begin position="131"/>
        <end position="153"/>
    </location>
</feature>
<accession>A0A553UXD6</accession>
<proteinExistence type="predicted"/>